<organism evidence="2 3">
    <name type="scientific">Myroides odoratus</name>
    <name type="common">Flavobacterium odoratum</name>
    <dbReference type="NCBI Taxonomy" id="256"/>
    <lineage>
        <taxon>Bacteria</taxon>
        <taxon>Pseudomonadati</taxon>
        <taxon>Bacteroidota</taxon>
        <taxon>Flavobacteriia</taxon>
        <taxon>Flavobacteriales</taxon>
        <taxon>Flavobacteriaceae</taxon>
        <taxon>Myroides</taxon>
    </lineage>
</organism>
<gene>
    <name evidence="2" type="ORF">I6I88_07305</name>
</gene>
<evidence type="ECO:0000313" key="3">
    <source>
        <dbReference type="Proteomes" id="UP000596202"/>
    </source>
</evidence>
<dbReference type="EMBL" id="CP068108">
    <property type="protein sequence ID" value="QQU01537.1"/>
    <property type="molecule type" value="Genomic_DNA"/>
</dbReference>
<protein>
    <recommendedName>
        <fullName evidence="1">Group II intron maturase-specific domain-containing protein</fullName>
    </recommendedName>
</protein>
<feature type="domain" description="Group II intron maturase-specific" evidence="1">
    <location>
        <begin position="5"/>
        <end position="32"/>
    </location>
</feature>
<evidence type="ECO:0000313" key="2">
    <source>
        <dbReference type="EMBL" id="QQU01537.1"/>
    </source>
</evidence>
<dbReference type="GeneID" id="96091136"/>
<sequence>MVKIIEDLGLWLNPTLQGWINYYWKFYKTDLYGLFN</sequence>
<evidence type="ECO:0000259" key="1">
    <source>
        <dbReference type="Pfam" id="PF08388"/>
    </source>
</evidence>
<dbReference type="AlphaFoldDB" id="A0A9Q6Z772"/>
<dbReference type="InterPro" id="IPR013597">
    <property type="entry name" value="Mat_intron_G2"/>
</dbReference>
<dbReference type="RefSeq" id="WP_172462223.1">
    <property type="nucleotide sequence ID" value="NZ_CP068108.1"/>
</dbReference>
<proteinExistence type="predicted"/>
<reference evidence="2 3" key="1">
    <citation type="submission" date="2021-01" db="EMBL/GenBank/DDBJ databases">
        <title>FDA dAtabase for Regulatory Grade micrObial Sequences (FDA-ARGOS): Supporting development and validation of Infectious Disease Dx tests.</title>
        <authorList>
            <person name="Sproer C."/>
            <person name="Gronow S."/>
            <person name="Severitt S."/>
            <person name="Schroder I."/>
            <person name="Tallon L."/>
            <person name="Sadzewicz L."/>
            <person name="Zhao X."/>
            <person name="Boylan J."/>
            <person name="Ott S."/>
            <person name="Bowen H."/>
            <person name="Vavikolanu K."/>
            <person name="Mehta A."/>
            <person name="Aluvathingal J."/>
            <person name="Nadendla S."/>
            <person name="Lowell S."/>
            <person name="Myers T."/>
            <person name="Yan Y."/>
            <person name="Sichtig H."/>
        </authorList>
    </citation>
    <scope>NUCLEOTIDE SEQUENCE [LARGE SCALE GENOMIC DNA]</scope>
    <source>
        <strain evidence="2 3">FDAARGOS_1131</strain>
    </source>
</reference>
<accession>A0A9Q6Z772</accession>
<name>A0A9Q6Z772_MYROD</name>
<dbReference type="Pfam" id="PF08388">
    <property type="entry name" value="GIIM"/>
    <property type="match status" value="1"/>
</dbReference>
<dbReference type="Proteomes" id="UP000596202">
    <property type="component" value="Chromosome"/>
</dbReference>